<evidence type="ECO:0000313" key="6">
    <source>
        <dbReference type="Proteomes" id="UP000191820"/>
    </source>
</evidence>
<keyword evidence="3" id="KW-0547">Nucleotide-binding</keyword>
<organism evidence="5 6">
    <name type="scientific">Shewanella japonica</name>
    <dbReference type="NCBI Taxonomy" id="93973"/>
    <lineage>
        <taxon>Bacteria</taxon>
        <taxon>Pseudomonadati</taxon>
        <taxon>Pseudomonadota</taxon>
        <taxon>Gammaproteobacteria</taxon>
        <taxon>Alteromonadales</taxon>
        <taxon>Shewanellaceae</taxon>
        <taxon>Shewanella</taxon>
    </lineage>
</organism>
<dbReference type="SMART" id="SM00369">
    <property type="entry name" value="LRR_TYP"/>
    <property type="match status" value="4"/>
</dbReference>
<feature type="domain" description="Protein kinase" evidence="4">
    <location>
        <begin position="210"/>
        <end position="455"/>
    </location>
</feature>
<dbReference type="PANTHER" id="PTHR48051">
    <property type="match status" value="1"/>
</dbReference>
<dbReference type="InterPro" id="IPR000719">
    <property type="entry name" value="Prot_kinase_dom"/>
</dbReference>
<keyword evidence="5" id="KW-0808">Transferase</keyword>
<keyword evidence="1" id="KW-0433">Leucine-rich repeat</keyword>
<keyword evidence="3" id="KW-0067">ATP-binding</keyword>
<dbReference type="Gene3D" id="1.10.510.10">
    <property type="entry name" value="Transferase(Phosphotransferase) domain 1"/>
    <property type="match status" value="1"/>
</dbReference>
<dbReference type="InterPro" id="IPR032675">
    <property type="entry name" value="LRR_dom_sf"/>
</dbReference>
<sequence length="455" mass="50049">MKELPLHTLAQLQSGELKQQHIKRLQIAEQLTTFPLEILTLSDSLEVLDLSNNRLSSLPDEFACLAELKILFLSFNCFTEIPSVIAQCPKLEMIGFKANQIESVPENCFPVDTRWLILTDNQITHLPESMGQLHRLKKCALAGNVITQLPDSMQNCHELELLRISANKLASVPDWLLSLPKLAWLAFSGNPVTQSSETHADFLQASMSEFVLGDQLGQGASGVIYQAQWNKAQLDSAQTSSHQTVALKMFKGAVTSDGYPKDELHCCLTAGEHPNLIKVLAQIAEGDDLGLVMEIIPSGYYNLGLPPSLITCTRDTFADEMSISLDSIIKVMASMAGALAHLHQQKVSHGDIYAHNTMIDDSANILFGDFGAATDLNKLSVSQVNQMQAIEVRAFGNMLEDLLGHYSQSSLHESSDLADKTLFTSLLLLTEQCLNNSVSQRPSFNELAQQISSLR</sequence>
<protein>
    <submittedName>
        <fullName evidence="5">Protein kinase</fullName>
    </submittedName>
</protein>
<dbReference type="SUPFAM" id="SSF56112">
    <property type="entry name" value="Protein kinase-like (PK-like)"/>
    <property type="match status" value="1"/>
</dbReference>
<keyword evidence="6" id="KW-1185">Reference proteome</keyword>
<dbReference type="InterPro" id="IPR050216">
    <property type="entry name" value="LRR_domain-containing"/>
</dbReference>
<dbReference type="SMART" id="SM00364">
    <property type="entry name" value="LRR_BAC"/>
    <property type="match status" value="4"/>
</dbReference>
<dbReference type="Pfam" id="PF13855">
    <property type="entry name" value="LRR_8"/>
    <property type="match status" value="2"/>
</dbReference>
<feature type="binding site" evidence="3">
    <location>
        <position position="248"/>
    </location>
    <ligand>
        <name>ATP</name>
        <dbReference type="ChEBI" id="CHEBI:30616"/>
    </ligand>
</feature>
<dbReference type="SUPFAM" id="SSF52058">
    <property type="entry name" value="L domain-like"/>
    <property type="match status" value="1"/>
</dbReference>
<keyword evidence="2" id="KW-0677">Repeat</keyword>
<name>A0ABM6JN11_9GAMM</name>
<dbReference type="Gene3D" id="3.30.200.20">
    <property type="entry name" value="Phosphorylase Kinase, domain 1"/>
    <property type="match status" value="1"/>
</dbReference>
<dbReference type="GO" id="GO:0016301">
    <property type="term" value="F:kinase activity"/>
    <property type="evidence" value="ECO:0007669"/>
    <property type="project" value="UniProtKB-KW"/>
</dbReference>
<proteinExistence type="predicted"/>
<dbReference type="PANTHER" id="PTHR48051:SF1">
    <property type="entry name" value="RAS SUPPRESSOR PROTEIN 1"/>
    <property type="match status" value="1"/>
</dbReference>
<dbReference type="PROSITE" id="PS51450">
    <property type="entry name" value="LRR"/>
    <property type="match status" value="2"/>
</dbReference>
<dbReference type="Gene3D" id="3.80.10.10">
    <property type="entry name" value="Ribonuclease Inhibitor"/>
    <property type="match status" value="2"/>
</dbReference>
<dbReference type="EMBL" id="CP020472">
    <property type="protein sequence ID" value="ARD22947.1"/>
    <property type="molecule type" value="Genomic_DNA"/>
</dbReference>
<reference evidence="5 6" key="1">
    <citation type="submission" date="2017-03" db="EMBL/GenBank/DDBJ databases">
        <title>Genome sequencing of Shewanella japonica KCTC 22435.</title>
        <authorList>
            <person name="Kim K.M."/>
        </authorList>
    </citation>
    <scope>NUCLEOTIDE SEQUENCE [LARGE SCALE GENOMIC DNA]</scope>
    <source>
        <strain evidence="5 6">KCTC 22435</strain>
    </source>
</reference>
<dbReference type="Pfam" id="PF07714">
    <property type="entry name" value="PK_Tyr_Ser-Thr"/>
    <property type="match status" value="1"/>
</dbReference>
<dbReference type="InterPro" id="IPR001245">
    <property type="entry name" value="Ser-Thr/Tyr_kinase_cat_dom"/>
</dbReference>
<evidence type="ECO:0000259" key="4">
    <source>
        <dbReference type="PROSITE" id="PS50011"/>
    </source>
</evidence>
<dbReference type="InterPro" id="IPR001611">
    <property type="entry name" value="Leu-rich_rpt"/>
</dbReference>
<keyword evidence="5" id="KW-0418">Kinase</keyword>
<dbReference type="Proteomes" id="UP000191820">
    <property type="component" value="Chromosome"/>
</dbReference>
<evidence type="ECO:0000313" key="5">
    <source>
        <dbReference type="EMBL" id="ARD22947.1"/>
    </source>
</evidence>
<dbReference type="InterPro" id="IPR017441">
    <property type="entry name" value="Protein_kinase_ATP_BS"/>
</dbReference>
<dbReference type="InterPro" id="IPR011009">
    <property type="entry name" value="Kinase-like_dom_sf"/>
</dbReference>
<accession>A0ABM6JN11</accession>
<dbReference type="PROSITE" id="PS00107">
    <property type="entry name" value="PROTEIN_KINASE_ATP"/>
    <property type="match status" value="1"/>
</dbReference>
<evidence type="ECO:0000256" key="3">
    <source>
        <dbReference type="PROSITE-ProRule" id="PRU10141"/>
    </source>
</evidence>
<evidence type="ECO:0000256" key="2">
    <source>
        <dbReference type="ARBA" id="ARBA00022737"/>
    </source>
</evidence>
<dbReference type="InterPro" id="IPR003591">
    <property type="entry name" value="Leu-rich_rpt_typical-subtyp"/>
</dbReference>
<gene>
    <name evidence="5" type="ORF">SJ2017_2660</name>
</gene>
<dbReference type="PROSITE" id="PS50011">
    <property type="entry name" value="PROTEIN_KINASE_DOM"/>
    <property type="match status" value="1"/>
</dbReference>
<evidence type="ECO:0000256" key="1">
    <source>
        <dbReference type="ARBA" id="ARBA00022614"/>
    </source>
</evidence>